<dbReference type="Gene3D" id="2.40.70.10">
    <property type="entry name" value="Acid Proteases"/>
    <property type="match status" value="1"/>
</dbReference>
<organism evidence="2 3">
    <name type="scientific">Roseofilum capinflatum BLCC-M114</name>
    <dbReference type="NCBI Taxonomy" id="3022440"/>
    <lineage>
        <taxon>Bacteria</taxon>
        <taxon>Bacillati</taxon>
        <taxon>Cyanobacteriota</taxon>
        <taxon>Cyanophyceae</taxon>
        <taxon>Desertifilales</taxon>
        <taxon>Desertifilaceae</taxon>
        <taxon>Roseofilum</taxon>
        <taxon>Roseofilum capinflatum</taxon>
    </lineage>
</organism>
<keyword evidence="3" id="KW-1185">Reference proteome</keyword>
<comment type="caution">
    <text evidence="2">The sequence shown here is derived from an EMBL/GenBank/DDBJ whole genome shotgun (WGS) entry which is preliminary data.</text>
</comment>
<feature type="region of interest" description="Disordered" evidence="1">
    <location>
        <begin position="30"/>
        <end position="65"/>
    </location>
</feature>
<evidence type="ECO:0000313" key="2">
    <source>
        <dbReference type="EMBL" id="MDJ1173242.1"/>
    </source>
</evidence>
<sequence>MDTQKGWQPVKRLIVFGIVVSMVACERSPVEVADPPPPATPQAIASPSPSPSPSPEPSPVEDDQKTLQRAFDKAYGAASIAQSAASPGDWQLVARQWQQAIALLQQIPPPSPHHTLAQQKINEYQKNLTYAQTQSQTASPPPSPTPAIIAVKPITPLQPVQRRSSTAQPGAIQVPIKRREAGTPVIDVVFNQTRTFEMIVDTGATGVVITQNMAQSLDLPLIGSAKMDTASAKGITVPIGLVESIAVKGVVVQNLPVIIAGSQLEIGLLGHDFFGDYDLVIRQNQIEFQPRS</sequence>
<feature type="compositionally biased region" description="Pro residues" evidence="1">
    <location>
        <begin position="48"/>
        <end position="58"/>
    </location>
</feature>
<dbReference type="SUPFAM" id="SSF50630">
    <property type="entry name" value="Acid proteases"/>
    <property type="match status" value="1"/>
</dbReference>
<accession>A0ABT7B351</accession>
<gene>
    <name evidence="2" type="ORF">PMG25_03970</name>
</gene>
<proteinExistence type="predicted"/>
<protein>
    <submittedName>
        <fullName evidence="2">Retropepsin-like aspartic protease</fullName>
    </submittedName>
</protein>
<dbReference type="Pfam" id="PF13975">
    <property type="entry name" value="gag-asp_proteas"/>
    <property type="match status" value="1"/>
</dbReference>
<dbReference type="CDD" id="cd05483">
    <property type="entry name" value="retropepsin_like_bacteria"/>
    <property type="match status" value="1"/>
</dbReference>
<evidence type="ECO:0000256" key="1">
    <source>
        <dbReference type="SAM" id="MobiDB-lite"/>
    </source>
</evidence>
<reference evidence="2 3" key="1">
    <citation type="submission" date="2023-01" db="EMBL/GenBank/DDBJ databases">
        <title>Novel diversity within Roseofilum (Cyanobacteria; Desertifilaceae) from marine benthic mats with descriptions of four novel species.</title>
        <authorList>
            <person name="Wang Y."/>
            <person name="Berthold D.E."/>
            <person name="Hu J."/>
            <person name="Lefler F.W."/>
            <person name="Laughinghouse H.D. IV."/>
        </authorList>
    </citation>
    <scope>NUCLEOTIDE SEQUENCE [LARGE SCALE GENOMIC DNA]</scope>
    <source>
        <strain evidence="2 3">BLCC-M114</strain>
    </source>
</reference>
<dbReference type="PROSITE" id="PS51257">
    <property type="entry name" value="PROKAR_LIPOPROTEIN"/>
    <property type="match status" value="1"/>
</dbReference>
<name>A0ABT7B351_9CYAN</name>
<dbReference type="InterPro" id="IPR034122">
    <property type="entry name" value="Retropepsin-like_bacterial"/>
</dbReference>
<evidence type="ECO:0000313" key="3">
    <source>
        <dbReference type="Proteomes" id="UP001235849"/>
    </source>
</evidence>
<dbReference type="Proteomes" id="UP001235849">
    <property type="component" value="Unassembled WGS sequence"/>
</dbReference>
<dbReference type="InterPro" id="IPR021109">
    <property type="entry name" value="Peptidase_aspartic_dom_sf"/>
</dbReference>
<dbReference type="RefSeq" id="WP_283765611.1">
    <property type="nucleotide sequence ID" value="NZ_JAQOSO010000015.1"/>
</dbReference>
<dbReference type="EMBL" id="JAQOSO010000015">
    <property type="protein sequence ID" value="MDJ1173242.1"/>
    <property type="molecule type" value="Genomic_DNA"/>
</dbReference>